<comment type="caution">
    <text evidence="2">The sequence shown here is derived from an EMBL/GenBank/DDBJ whole genome shotgun (WGS) entry which is preliminary data.</text>
</comment>
<evidence type="ECO:0000313" key="3">
    <source>
        <dbReference type="Proteomes" id="UP001374584"/>
    </source>
</evidence>
<proteinExistence type="predicted"/>
<gene>
    <name evidence="2" type="ORF">VNO80_11681</name>
</gene>
<name>A0AAN9NFR7_PHACN</name>
<keyword evidence="1" id="KW-0472">Membrane</keyword>
<dbReference type="GO" id="GO:0016020">
    <property type="term" value="C:membrane"/>
    <property type="evidence" value="ECO:0007669"/>
    <property type="project" value="InterPro"/>
</dbReference>
<dbReference type="PANTHER" id="PTHR30540">
    <property type="entry name" value="OSMOTIC STRESS POTASSIUM TRANSPORTER"/>
    <property type="match status" value="1"/>
</dbReference>
<dbReference type="EMBL" id="JAYMYR010000004">
    <property type="protein sequence ID" value="KAK7369639.1"/>
    <property type="molecule type" value="Genomic_DNA"/>
</dbReference>
<protein>
    <submittedName>
        <fullName evidence="2">Uncharacterized protein</fullName>
    </submittedName>
</protein>
<reference evidence="2 3" key="1">
    <citation type="submission" date="2024-01" db="EMBL/GenBank/DDBJ databases">
        <title>The genomes of 5 underutilized Papilionoideae crops provide insights into root nodulation and disease resistanc.</title>
        <authorList>
            <person name="Jiang F."/>
        </authorList>
    </citation>
    <scope>NUCLEOTIDE SEQUENCE [LARGE SCALE GENOMIC DNA]</scope>
    <source>
        <strain evidence="2">JINMINGXINNONG_FW02</strain>
        <tissue evidence="2">Leaves</tissue>
    </source>
</reference>
<dbReference type="InterPro" id="IPR003855">
    <property type="entry name" value="K+_transporter"/>
</dbReference>
<evidence type="ECO:0000256" key="1">
    <source>
        <dbReference type="SAM" id="Phobius"/>
    </source>
</evidence>
<dbReference type="GO" id="GO:0015079">
    <property type="term" value="F:potassium ion transmembrane transporter activity"/>
    <property type="evidence" value="ECO:0007669"/>
    <property type="project" value="InterPro"/>
</dbReference>
<dbReference type="PANTHER" id="PTHR30540:SF108">
    <property type="entry name" value="POTASSIUM TRANSPORTER 3"/>
    <property type="match status" value="1"/>
</dbReference>
<dbReference type="Proteomes" id="UP001374584">
    <property type="component" value="Unassembled WGS sequence"/>
</dbReference>
<evidence type="ECO:0000313" key="2">
    <source>
        <dbReference type="EMBL" id="KAK7369639.1"/>
    </source>
</evidence>
<dbReference type="AlphaFoldDB" id="A0AAN9NFR7"/>
<sequence length="200" mass="22329">MVGLILEEYFYALQELKLCLQTLVTTDKHLCKGCILLYHLPMSSSSIHGAGELPFQEFICSAYKLLCFYSSHCGNAVHHLRYFAASEIEKEMQGGVVALYSQLCRSAKFCLLPNHQASDDELSTYYKPGSSNGSIPSSPLKRFIEKHKNTKMALLIFVLLGACMAICVGALIPAISAKFPLAGFRVKTKKKKRDGRKWKQ</sequence>
<keyword evidence="3" id="KW-1185">Reference proteome</keyword>
<keyword evidence="1" id="KW-0812">Transmembrane</keyword>
<feature type="transmembrane region" description="Helical" evidence="1">
    <location>
        <begin position="152"/>
        <end position="175"/>
    </location>
</feature>
<keyword evidence="1" id="KW-1133">Transmembrane helix</keyword>
<organism evidence="2 3">
    <name type="scientific">Phaseolus coccineus</name>
    <name type="common">Scarlet runner bean</name>
    <name type="synonym">Phaseolus multiflorus</name>
    <dbReference type="NCBI Taxonomy" id="3886"/>
    <lineage>
        <taxon>Eukaryota</taxon>
        <taxon>Viridiplantae</taxon>
        <taxon>Streptophyta</taxon>
        <taxon>Embryophyta</taxon>
        <taxon>Tracheophyta</taxon>
        <taxon>Spermatophyta</taxon>
        <taxon>Magnoliopsida</taxon>
        <taxon>eudicotyledons</taxon>
        <taxon>Gunneridae</taxon>
        <taxon>Pentapetalae</taxon>
        <taxon>rosids</taxon>
        <taxon>fabids</taxon>
        <taxon>Fabales</taxon>
        <taxon>Fabaceae</taxon>
        <taxon>Papilionoideae</taxon>
        <taxon>50 kb inversion clade</taxon>
        <taxon>NPAAA clade</taxon>
        <taxon>indigoferoid/millettioid clade</taxon>
        <taxon>Phaseoleae</taxon>
        <taxon>Phaseolus</taxon>
    </lineage>
</organism>
<accession>A0AAN9NFR7</accession>